<feature type="transmembrane region" description="Helical" evidence="7">
    <location>
        <begin position="233"/>
        <end position="254"/>
    </location>
</feature>
<feature type="transmembrane region" description="Helical" evidence="7">
    <location>
        <begin position="365"/>
        <end position="385"/>
    </location>
</feature>
<evidence type="ECO:0000256" key="4">
    <source>
        <dbReference type="ARBA" id="ARBA00022692"/>
    </source>
</evidence>
<dbReference type="GO" id="GO:0005886">
    <property type="term" value="C:plasma membrane"/>
    <property type="evidence" value="ECO:0007669"/>
    <property type="project" value="UniProtKB-SubCell"/>
</dbReference>
<dbReference type="PROSITE" id="PS50156">
    <property type="entry name" value="SSD"/>
    <property type="match status" value="2"/>
</dbReference>
<dbReference type="InterPro" id="IPR004869">
    <property type="entry name" value="MMPL_dom"/>
</dbReference>
<dbReference type="AlphaFoldDB" id="A0A4U8W4P1"/>
<keyword evidence="3" id="KW-1003">Cell membrane</keyword>
<evidence type="ECO:0000256" key="7">
    <source>
        <dbReference type="SAM" id="Phobius"/>
    </source>
</evidence>
<feature type="domain" description="SSD" evidence="8">
    <location>
        <begin position="535"/>
        <end position="667"/>
    </location>
</feature>
<dbReference type="RefSeq" id="WP_130915602.1">
    <property type="nucleotide sequence ID" value="NZ_JARWOB010000019.1"/>
</dbReference>
<reference evidence="9 10" key="1">
    <citation type="submission" date="2019-02" db="EMBL/GenBank/DDBJ databases">
        <authorList>
            <consortium name="Pathogen Informatics"/>
        </authorList>
    </citation>
    <scope>NUCLEOTIDE SEQUENCE [LARGE SCALE GENOMIC DNA]</scope>
    <source>
        <strain evidence="9 10">3012STDY6756504</strain>
    </source>
</reference>
<keyword evidence="4 7" id="KW-0812">Transmembrane</keyword>
<evidence type="ECO:0000313" key="9">
    <source>
        <dbReference type="EMBL" id="VFA96438.1"/>
    </source>
</evidence>
<feature type="transmembrane region" description="Helical" evidence="7">
    <location>
        <begin position="196"/>
        <end position="213"/>
    </location>
</feature>
<dbReference type="Pfam" id="PF03176">
    <property type="entry name" value="MMPL"/>
    <property type="match status" value="2"/>
</dbReference>
<name>A0A4U8W4P1_9NOCA</name>
<feature type="transmembrane region" description="Helical" evidence="7">
    <location>
        <begin position="612"/>
        <end position="637"/>
    </location>
</feature>
<evidence type="ECO:0000313" key="10">
    <source>
        <dbReference type="Proteomes" id="UP000290439"/>
    </source>
</evidence>
<evidence type="ECO:0000256" key="6">
    <source>
        <dbReference type="ARBA" id="ARBA00023136"/>
    </source>
</evidence>
<evidence type="ECO:0000256" key="1">
    <source>
        <dbReference type="ARBA" id="ARBA00004651"/>
    </source>
</evidence>
<feature type="transmembrane region" description="Helical" evidence="7">
    <location>
        <begin position="570"/>
        <end position="591"/>
    </location>
</feature>
<dbReference type="InterPro" id="IPR000731">
    <property type="entry name" value="SSD"/>
</dbReference>
<feature type="domain" description="SSD" evidence="8">
    <location>
        <begin position="212"/>
        <end position="329"/>
    </location>
</feature>
<dbReference type="EMBL" id="LR215973">
    <property type="protein sequence ID" value="VFA96438.1"/>
    <property type="molecule type" value="Genomic_DNA"/>
</dbReference>
<dbReference type="PANTHER" id="PTHR33406">
    <property type="entry name" value="MEMBRANE PROTEIN MJ1562-RELATED"/>
    <property type="match status" value="1"/>
</dbReference>
<feature type="transmembrane region" description="Helical" evidence="7">
    <location>
        <begin position="16"/>
        <end position="35"/>
    </location>
</feature>
<gene>
    <name evidence="9" type="primary">ydgH_2</name>
    <name evidence="9" type="ORF">NCTC10797_00187</name>
</gene>
<keyword evidence="5 7" id="KW-1133">Transmembrane helix</keyword>
<comment type="subcellular location">
    <subcellularLocation>
        <location evidence="1">Cell membrane</location>
        <topology evidence="1">Multi-pass membrane protein</topology>
    </subcellularLocation>
</comment>
<sequence>MDIWSRYASTVSSRRSWWLLVVLAIAAIGVIGGVGENESAGEAPNSLPDGNQSAQIEHALAQFPDAGSASAVIVVSRADGAALTEADLTAAREAVARARSAEPGDVRVITAPDGAAAIAEVPVAAELSGFALTEEIDRLRTVSTTGLPGALNLEVTGGPAFGADIADSFSGANATLLAVTAAVVAILLIVTYRSPVLWLIPLLIVGLADRVATSVGTGLAKATDLSFDGSTSGITSVLVFGAGTNYALLLVSRYRDELRREPDHRRALWQACRRAGPAILASNLTVVAALLILLVAAVPSTRSLGASAAAGLLVVVLFVLFGLPAALALFGRKVFWPFIPEAGGPDSSETGIWHAIATRVVARRAVVATSATAALVVCAAGLFTVDVGLSQTEQFRVQAESVAGFDTLAAHFPAGTGDPAVVVARSASAARVEQVLTDTPGVQRVTRTGTSDTGLTRWAVVIDAPPESERAFDQVELIRERVAEIPDADALVGGSDAQALDSRGAASGDRAVIMPLILVVVLLILIALLRAIPAALVLVAVTVLSALAALGVGSWASVHLFGFPAIDTNVPLFAFLFLVALGVDYSIFLVVRAREETPEHGTTQGIVRAVSTTGTVITSAGLVLAAVFCVLGVLPLITLTQLGIVVGLGILLDTFIVRTIIIPALFATIGDRIWWPSKPVTSSAAEHETVAADQ</sequence>
<evidence type="ECO:0000256" key="3">
    <source>
        <dbReference type="ARBA" id="ARBA00022475"/>
    </source>
</evidence>
<dbReference type="PANTHER" id="PTHR33406:SF6">
    <property type="entry name" value="MEMBRANE PROTEIN YDGH-RELATED"/>
    <property type="match status" value="1"/>
</dbReference>
<feature type="transmembrane region" description="Helical" evidence="7">
    <location>
        <begin position="643"/>
        <end position="669"/>
    </location>
</feature>
<proteinExistence type="inferred from homology"/>
<feature type="transmembrane region" description="Helical" evidence="7">
    <location>
        <begin position="169"/>
        <end position="189"/>
    </location>
</feature>
<organism evidence="9 10">
    <name type="scientific">Nocardia cyriacigeorgica</name>
    <dbReference type="NCBI Taxonomy" id="135487"/>
    <lineage>
        <taxon>Bacteria</taxon>
        <taxon>Bacillati</taxon>
        <taxon>Actinomycetota</taxon>
        <taxon>Actinomycetes</taxon>
        <taxon>Mycobacteriales</taxon>
        <taxon>Nocardiaceae</taxon>
        <taxon>Nocardia</taxon>
    </lineage>
</organism>
<accession>A0A4U8W4P1</accession>
<keyword evidence="6 7" id="KW-0472">Membrane</keyword>
<dbReference type="SUPFAM" id="SSF82866">
    <property type="entry name" value="Multidrug efflux transporter AcrB transmembrane domain"/>
    <property type="match status" value="2"/>
</dbReference>
<evidence type="ECO:0000256" key="2">
    <source>
        <dbReference type="ARBA" id="ARBA00010157"/>
    </source>
</evidence>
<dbReference type="InterPro" id="IPR050545">
    <property type="entry name" value="Mycobact_MmpL"/>
</dbReference>
<feature type="transmembrane region" description="Helical" evidence="7">
    <location>
        <begin position="275"/>
        <end position="298"/>
    </location>
</feature>
<dbReference type="Proteomes" id="UP000290439">
    <property type="component" value="Chromosome"/>
</dbReference>
<protein>
    <submittedName>
        <fullName evidence="9">Membrane protein ydgH</fullName>
    </submittedName>
</protein>
<dbReference type="Gene3D" id="1.20.1640.10">
    <property type="entry name" value="Multidrug efflux transporter AcrB transmembrane domain"/>
    <property type="match status" value="2"/>
</dbReference>
<evidence type="ECO:0000256" key="5">
    <source>
        <dbReference type="ARBA" id="ARBA00022989"/>
    </source>
</evidence>
<comment type="similarity">
    <text evidence="2">Belongs to the resistance-nodulation-cell division (RND) (TC 2.A.6) family. MmpL subfamily.</text>
</comment>
<feature type="transmembrane region" description="Helical" evidence="7">
    <location>
        <begin position="304"/>
        <end position="330"/>
    </location>
</feature>
<evidence type="ECO:0000259" key="8">
    <source>
        <dbReference type="PROSITE" id="PS50156"/>
    </source>
</evidence>
<feature type="transmembrane region" description="Helical" evidence="7">
    <location>
        <begin position="536"/>
        <end position="558"/>
    </location>
</feature>
<feature type="transmembrane region" description="Helical" evidence="7">
    <location>
        <begin position="511"/>
        <end position="529"/>
    </location>
</feature>